<feature type="non-terminal residue" evidence="2">
    <location>
        <position position="1"/>
    </location>
</feature>
<proteinExistence type="predicted"/>
<comment type="caution">
    <text evidence="2">The sequence shown here is derived from an EMBL/GenBank/DDBJ whole genome shotgun (WGS) entry which is preliminary data.</text>
</comment>
<feature type="compositionally biased region" description="Low complexity" evidence="1">
    <location>
        <begin position="73"/>
        <end position="85"/>
    </location>
</feature>
<accession>A0A8S3YKT0</accession>
<reference evidence="2" key="1">
    <citation type="submission" date="2021-04" db="EMBL/GenBank/DDBJ databases">
        <authorList>
            <consortium name="Molecular Ecology Group"/>
        </authorList>
    </citation>
    <scope>NUCLEOTIDE SEQUENCE</scope>
</reference>
<feature type="region of interest" description="Disordered" evidence="1">
    <location>
        <begin position="73"/>
        <end position="128"/>
    </location>
</feature>
<keyword evidence="3" id="KW-1185">Reference proteome</keyword>
<dbReference type="Proteomes" id="UP000678393">
    <property type="component" value="Unassembled WGS sequence"/>
</dbReference>
<evidence type="ECO:0000256" key="1">
    <source>
        <dbReference type="SAM" id="MobiDB-lite"/>
    </source>
</evidence>
<evidence type="ECO:0000313" key="3">
    <source>
        <dbReference type="Proteomes" id="UP000678393"/>
    </source>
</evidence>
<feature type="compositionally biased region" description="Polar residues" evidence="1">
    <location>
        <begin position="110"/>
        <end position="128"/>
    </location>
</feature>
<organism evidence="2 3">
    <name type="scientific">Candidula unifasciata</name>
    <dbReference type="NCBI Taxonomy" id="100452"/>
    <lineage>
        <taxon>Eukaryota</taxon>
        <taxon>Metazoa</taxon>
        <taxon>Spiralia</taxon>
        <taxon>Lophotrochozoa</taxon>
        <taxon>Mollusca</taxon>
        <taxon>Gastropoda</taxon>
        <taxon>Heterobranchia</taxon>
        <taxon>Euthyneura</taxon>
        <taxon>Panpulmonata</taxon>
        <taxon>Eupulmonata</taxon>
        <taxon>Stylommatophora</taxon>
        <taxon>Helicina</taxon>
        <taxon>Helicoidea</taxon>
        <taxon>Geomitridae</taxon>
        <taxon>Candidula</taxon>
    </lineage>
</organism>
<evidence type="ECO:0000313" key="2">
    <source>
        <dbReference type="EMBL" id="CAG5117364.1"/>
    </source>
</evidence>
<sequence length="431" mass="47049">DLNFSFDDLNPCCEVAMEDSFQDFIDSALEQSYSTFLHELSPDNETSSSSCTDTVIFSKDQFLAALELRPVQNNSNSSNMLSPSSTPVDVGCCSDSATRSSSVSVAETADSSTPKVYTQDSSSNDQVPTRQCSCMGFVSESKAVYSVAHSTNQESLMTCSSTSALSKGDDCTECSQSGLTSEVRMSPLFVDPFSGSICCSSQLYQQDGMYIVMEEDSLQKTDRDTAGIMTWLNDSQQVFRQQYGHTNGISPEHSQDVIAGTELSNQNTTITSSMDLETFADLEDVEVEATDKEPHTHTCQKPENPSNCFSNSPCISRLKLSAFTERVESIGKLTQSFCSYTYPESSELLSPSSSYVAHNDFSPALSIPDSNQSPFSPQHLRSMDLSFSSNYDDAIFDTSVKSPLALLNLFSDENAASLLHADSTVPSFRFM</sequence>
<protein>
    <submittedName>
        <fullName evidence="2">Uncharacterized protein</fullName>
    </submittedName>
</protein>
<dbReference type="AlphaFoldDB" id="A0A8S3YKT0"/>
<dbReference type="EMBL" id="CAJHNH020000391">
    <property type="protein sequence ID" value="CAG5117364.1"/>
    <property type="molecule type" value="Genomic_DNA"/>
</dbReference>
<dbReference type="OrthoDB" id="6098223at2759"/>
<feature type="compositionally biased region" description="Low complexity" evidence="1">
    <location>
        <begin position="94"/>
        <end position="109"/>
    </location>
</feature>
<name>A0A8S3YKT0_9EUPU</name>
<gene>
    <name evidence="2" type="ORF">CUNI_LOCUS2922</name>
</gene>